<evidence type="ECO:0000313" key="3">
    <source>
        <dbReference type="EMBL" id="NNM46906.1"/>
    </source>
</evidence>
<accession>A0A849HB08</accession>
<proteinExistence type="predicted"/>
<organism evidence="3 4">
    <name type="scientific">Knoellia koreensis</name>
    <dbReference type="NCBI Taxonomy" id="2730921"/>
    <lineage>
        <taxon>Bacteria</taxon>
        <taxon>Bacillati</taxon>
        <taxon>Actinomycetota</taxon>
        <taxon>Actinomycetes</taxon>
        <taxon>Micrococcales</taxon>
        <taxon>Intrasporangiaceae</taxon>
        <taxon>Knoellia</taxon>
    </lineage>
</organism>
<feature type="region of interest" description="Disordered" evidence="1">
    <location>
        <begin position="1"/>
        <end position="35"/>
    </location>
</feature>
<dbReference type="AlphaFoldDB" id="A0A849HB08"/>
<name>A0A849HB08_9MICO</name>
<keyword evidence="2" id="KW-0472">Membrane</keyword>
<evidence type="ECO:0000313" key="4">
    <source>
        <dbReference type="Proteomes" id="UP000588586"/>
    </source>
</evidence>
<evidence type="ECO:0000256" key="1">
    <source>
        <dbReference type="SAM" id="MobiDB-lite"/>
    </source>
</evidence>
<feature type="transmembrane region" description="Helical" evidence="2">
    <location>
        <begin position="42"/>
        <end position="62"/>
    </location>
</feature>
<protein>
    <submittedName>
        <fullName evidence="3">Uncharacterized protein</fullName>
    </submittedName>
</protein>
<dbReference type="RefSeq" id="WP_171243943.1">
    <property type="nucleotide sequence ID" value="NZ_JABEPQ010000002.1"/>
</dbReference>
<evidence type="ECO:0000256" key="2">
    <source>
        <dbReference type="SAM" id="Phobius"/>
    </source>
</evidence>
<dbReference type="Proteomes" id="UP000588586">
    <property type="component" value="Unassembled WGS sequence"/>
</dbReference>
<keyword evidence="2" id="KW-0812">Transmembrane</keyword>
<dbReference type="EMBL" id="JABEPQ010000002">
    <property type="protein sequence ID" value="NNM46906.1"/>
    <property type="molecule type" value="Genomic_DNA"/>
</dbReference>
<comment type="caution">
    <text evidence="3">The sequence shown here is derived from an EMBL/GenBank/DDBJ whole genome shotgun (WGS) entry which is preliminary data.</text>
</comment>
<sequence length="477" mass="49309">MSIETQLREALTARADEVGGSTGDPYERVSGAVRSSQRRRRAVVGGVAVAALAAGVLAPQVLGNQGDRGTTPATHTQTLQLPAPNNPAWQKLSTWPTRGSLAGDKGFMTAVLARFDGEAPRILFAGDVEDRRVVLAFQRIAVPVDGPAGAGVDEQIQVLSGPRGARIDQLEMGSNNSPGDVNTLVVRRDQGPDGWLMVLAPRDVRTAEVSASVSISPSGTVSRTWSSLPLSDGVGVIQLRNAPVAVTRVRAGGYDGNLQVLAGNTDQEQPNAAAFCGGCGDSFYASGLDAARDAMATALGLRPDQVEVSAQVQGRIDRALQGKDGTLGGPGSVGRVLVVNGRIPGGAVVRTVAVSVTEKDGSGSVYQAEDIVPIDAATADRRPWATWVDDPAGQGLVVQVFAPGAASVQIRSESATIYPGSSRAPVKNGSAVVDIASGQNAVQHLSVVTYDAAGRELGTWPLQPTNLGDPLDLSPDN</sequence>
<keyword evidence="4" id="KW-1185">Reference proteome</keyword>
<keyword evidence="2" id="KW-1133">Transmembrane helix</keyword>
<gene>
    <name evidence="3" type="ORF">HJG52_12925</name>
</gene>
<reference evidence="3 4" key="1">
    <citation type="submission" date="2020-04" db="EMBL/GenBank/DDBJ databases">
        <title>Knoellia sp. isolate from air conditioner.</title>
        <authorList>
            <person name="Chea S."/>
            <person name="Kim D.-U."/>
        </authorList>
    </citation>
    <scope>NUCLEOTIDE SEQUENCE [LARGE SCALE GENOMIC DNA]</scope>
    <source>
        <strain evidence="3 4">DB2414S</strain>
    </source>
</reference>